<dbReference type="Proteomes" id="UP000054538">
    <property type="component" value="Unassembled WGS sequence"/>
</dbReference>
<organism evidence="2 3">
    <name type="scientific">Paxillus rubicundulus Ve08.2h10</name>
    <dbReference type="NCBI Taxonomy" id="930991"/>
    <lineage>
        <taxon>Eukaryota</taxon>
        <taxon>Fungi</taxon>
        <taxon>Dikarya</taxon>
        <taxon>Basidiomycota</taxon>
        <taxon>Agaricomycotina</taxon>
        <taxon>Agaricomycetes</taxon>
        <taxon>Agaricomycetidae</taxon>
        <taxon>Boletales</taxon>
        <taxon>Paxilineae</taxon>
        <taxon>Paxillaceae</taxon>
        <taxon>Paxillus</taxon>
    </lineage>
</organism>
<gene>
    <name evidence="2" type="ORF">PAXRUDRAFT_288511</name>
</gene>
<sequence length="110" mass="12333">MTTQHLYQICFHQGRSTCIQPNVCAPRTLAPALCGLHSPEIPNEIDILTDRRKSGRNAVVSVENRKGELANTFFSFLLFSGGSSSICFLCASYLVFISFHRHLVFKFPII</sequence>
<keyword evidence="1" id="KW-0472">Membrane</keyword>
<feature type="transmembrane region" description="Helical" evidence="1">
    <location>
        <begin position="73"/>
        <end position="96"/>
    </location>
</feature>
<evidence type="ECO:0000313" key="3">
    <source>
        <dbReference type="Proteomes" id="UP000054538"/>
    </source>
</evidence>
<keyword evidence="3" id="KW-1185">Reference proteome</keyword>
<name>A0A0D0CUX7_9AGAM</name>
<protein>
    <submittedName>
        <fullName evidence="2">Uncharacterized protein</fullName>
    </submittedName>
</protein>
<accession>A0A0D0CUX7</accession>
<proteinExistence type="predicted"/>
<dbReference type="HOGENOM" id="CLU_2171839_0_0_1"/>
<dbReference type="EMBL" id="KN826329">
    <property type="protein sequence ID" value="KIK79263.1"/>
    <property type="molecule type" value="Genomic_DNA"/>
</dbReference>
<keyword evidence="1" id="KW-0812">Transmembrane</keyword>
<evidence type="ECO:0000256" key="1">
    <source>
        <dbReference type="SAM" id="Phobius"/>
    </source>
</evidence>
<reference evidence="3" key="2">
    <citation type="submission" date="2015-01" db="EMBL/GenBank/DDBJ databases">
        <title>Evolutionary Origins and Diversification of the Mycorrhizal Mutualists.</title>
        <authorList>
            <consortium name="DOE Joint Genome Institute"/>
            <consortium name="Mycorrhizal Genomics Consortium"/>
            <person name="Kohler A."/>
            <person name="Kuo A."/>
            <person name="Nagy L.G."/>
            <person name="Floudas D."/>
            <person name="Copeland A."/>
            <person name="Barry K.W."/>
            <person name="Cichocki N."/>
            <person name="Veneault-Fourrey C."/>
            <person name="LaButti K."/>
            <person name="Lindquist E.A."/>
            <person name="Lipzen A."/>
            <person name="Lundell T."/>
            <person name="Morin E."/>
            <person name="Murat C."/>
            <person name="Riley R."/>
            <person name="Ohm R."/>
            <person name="Sun H."/>
            <person name="Tunlid A."/>
            <person name="Henrissat B."/>
            <person name="Grigoriev I.V."/>
            <person name="Hibbett D.S."/>
            <person name="Martin F."/>
        </authorList>
    </citation>
    <scope>NUCLEOTIDE SEQUENCE [LARGE SCALE GENOMIC DNA]</scope>
    <source>
        <strain evidence="3">Ve08.2h10</strain>
    </source>
</reference>
<evidence type="ECO:0000313" key="2">
    <source>
        <dbReference type="EMBL" id="KIK79263.1"/>
    </source>
</evidence>
<dbReference type="InParanoid" id="A0A0D0CUX7"/>
<dbReference type="AlphaFoldDB" id="A0A0D0CUX7"/>
<keyword evidence="1" id="KW-1133">Transmembrane helix</keyword>
<reference evidence="2 3" key="1">
    <citation type="submission" date="2014-04" db="EMBL/GenBank/DDBJ databases">
        <authorList>
            <consortium name="DOE Joint Genome Institute"/>
            <person name="Kuo A."/>
            <person name="Kohler A."/>
            <person name="Jargeat P."/>
            <person name="Nagy L.G."/>
            <person name="Floudas D."/>
            <person name="Copeland A."/>
            <person name="Barry K.W."/>
            <person name="Cichocki N."/>
            <person name="Veneault-Fourrey C."/>
            <person name="LaButti K."/>
            <person name="Lindquist E.A."/>
            <person name="Lipzen A."/>
            <person name="Lundell T."/>
            <person name="Morin E."/>
            <person name="Murat C."/>
            <person name="Sun H."/>
            <person name="Tunlid A."/>
            <person name="Henrissat B."/>
            <person name="Grigoriev I.V."/>
            <person name="Hibbett D.S."/>
            <person name="Martin F."/>
            <person name="Nordberg H.P."/>
            <person name="Cantor M.N."/>
            <person name="Hua S.X."/>
        </authorList>
    </citation>
    <scope>NUCLEOTIDE SEQUENCE [LARGE SCALE GENOMIC DNA]</scope>
    <source>
        <strain evidence="2 3">Ve08.2h10</strain>
    </source>
</reference>